<feature type="repeat" description="ANK" evidence="1">
    <location>
        <begin position="302"/>
        <end position="334"/>
    </location>
</feature>
<feature type="region of interest" description="Disordered" evidence="2">
    <location>
        <begin position="1124"/>
        <end position="1150"/>
    </location>
</feature>
<feature type="repeat" description="ANK" evidence="1">
    <location>
        <begin position="500"/>
        <end position="532"/>
    </location>
</feature>
<feature type="compositionally biased region" description="Low complexity" evidence="2">
    <location>
        <begin position="1591"/>
        <end position="1624"/>
    </location>
</feature>
<feature type="domain" description="KAP NTPase" evidence="4">
    <location>
        <begin position="672"/>
        <end position="1209"/>
    </location>
</feature>
<feature type="repeat" description="ANK" evidence="1">
    <location>
        <begin position="467"/>
        <end position="499"/>
    </location>
</feature>
<dbReference type="SMR" id="A0A0Q9WF56"/>
<evidence type="ECO:0000313" key="6">
    <source>
        <dbReference type="EMBL" id="KRF80417.1"/>
    </source>
</evidence>
<evidence type="ECO:0000259" key="5">
    <source>
        <dbReference type="Pfam" id="PF23307"/>
    </source>
</evidence>
<dbReference type="PANTHER" id="PTHR24116">
    <property type="entry name" value="KINASE D-INTERACTING SUBSTRATE OF 220 KDA"/>
    <property type="match status" value="1"/>
</dbReference>
<feature type="repeat" description="ANK" evidence="1">
    <location>
        <begin position="335"/>
        <end position="367"/>
    </location>
</feature>
<accession>A0A0Q9WF56</accession>
<dbReference type="Pfam" id="PF12796">
    <property type="entry name" value="Ank_2"/>
    <property type="match status" value="2"/>
</dbReference>
<protein>
    <submittedName>
        <fullName evidence="6">Uncharacterized protein, isoform D</fullName>
    </submittedName>
</protein>
<feature type="transmembrane region" description="Helical" evidence="3">
    <location>
        <begin position="890"/>
        <end position="913"/>
    </location>
</feature>
<feature type="domain" description="Kinase D-interacting substrate of 220 kDa-like SAM" evidence="5">
    <location>
        <begin position="1406"/>
        <end position="1481"/>
    </location>
</feature>
<evidence type="ECO:0000256" key="3">
    <source>
        <dbReference type="SAM" id="Phobius"/>
    </source>
</evidence>
<feature type="region of interest" description="Disordered" evidence="2">
    <location>
        <begin position="1673"/>
        <end position="1724"/>
    </location>
</feature>
<feature type="compositionally biased region" description="Low complexity" evidence="2">
    <location>
        <begin position="13"/>
        <end position="53"/>
    </location>
</feature>
<keyword evidence="3" id="KW-1133">Transmembrane helix</keyword>
<dbReference type="Pfam" id="PF13637">
    <property type="entry name" value="Ank_4"/>
    <property type="match status" value="1"/>
</dbReference>
<keyword evidence="1" id="KW-0040">ANK repeat</keyword>
<dbReference type="SUPFAM" id="SSF48403">
    <property type="entry name" value="Ankyrin repeat"/>
    <property type="match status" value="1"/>
</dbReference>
<feature type="compositionally biased region" description="Low complexity" evidence="2">
    <location>
        <begin position="147"/>
        <end position="165"/>
    </location>
</feature>
<keyword evidence="3" id="KW-0812">Transmembrane</keyword>
<dbReference type="GO" id="GO:0019887">
    <property type="term" value="F:protein kinase regulator activity"/>
    <property type="evidence" value="ECO:0007669"/>
    <property type="project" value="TreeGrafter"/>
</dbReference>
<evidence type="ECO:0000259" key="4">
    <source>
        <dbReference type="Pfam" id="PF07693"/>
    </source>
</evidence>
<keyword evidence="3" id="KW-0472">Membrane</keyword>
<organism evidence="6 7">
    <name type="scientific">Drosophila virilis</name>
    <name type="common">Fruit fly</name>
    <dbReference type="NCBI Taxonomy" id="7244"/>
    <lineage>
        <taxon>Eukaryota</taxon>
        <taxon>Metazoa</taxon>
        <taxon>Ecdysozoa</taxon>
        <taxon>Arthropoda</taxon>
        <taxon>Hexapoda</taxon>
        <taxon>Insecta</taxon>
        <taxon>Pterygota</taxon>
        <taxon>Neoptera</taxon>
        <taxon>Endopterygota</taxon>
        <taxon>Diptera</taxon>
        <taxon>Brachycera</taxon>
        <taxon>Muscomorpha</taxon>
        <taxon>Ephydroidea</taxon>
        <taxon>Drosophilidae</taxon>
        <taxon>Drosophila</taxon>
    </lineage>
</organism>
<dbReference type="InterPro" id="IPR002110">
    <property type="entry name" value="Ankyrin_rpt"/>
</dbReference>
<dbReference type="InterPro" id="IPR057092">
    <property type="entry name" value="SAM_KIDINS220"/>
</dbReference>
<sequence>MQPNDKSPKLKPKPTTTKTSTSATSDPKAPTATMATSTAATADAASATSSTDPKTCKQRTIGALVRGLHDTGTHDLQSLHRPLLEWEERALNIGCSLRRQHNSRSVPSTRNSAELAPHASLPRLVINIEEGSDAVPADAISICATDSRSALSPSPTPTRSLTPDSYGQETNGEACSDHHGHHEHHGHHHDHHEQHEHSITSTTSRRFSHFNLALRRFSHIHVHNINRYGDSMGSLGHRALLQYIDNNDISGLRAILDSRHLAIDDRDENATTVLMVVAGRGLTAFVREFLARGADVHAEDLDNWTALLCATRNGHLDVVQLLLDHGADIEHRDMGGWTSLMWAAYRGHTELVRLLLDKGADGNAHGNYHLGALLWAAGRGFKDIVELLVQRGAKVNVGDKYGTTALVWACRRGNVEIVDTLLKAGANVDTAGMYSWTPLLVAAAGGHTDCVSSILEKKPNVNALDKDGMTALCIASREGFQDIAAALIAAGAYINIQDRGGDTPLIHAIKGGHRTVVEALLKKHADVDIQGKDRKTAIYTAVEKGHTQIVKLLLFTNPDLESSTKDGDTPLLRAVRNRNLEIVHMLLDRKAKVTASDKRGDTCLHIAMRARSKAIVEALLRNPKHSQLLYRANKAGETPYNIDSLHQKTILGQVFGARRLNTNEDSEGMLGYELYSSALADVLSEPTLTTPITVGLYAKWGSGKSFLLNKLREEMNNFAKQWAEPPAKTGGLLFIVCLHISLLIATIVGLSSWSALWGVLAAVLFLVLAYILLAAAKYCNYQMDMFWAYSVLHGLDKRISRLRLILQVTFCHPPGPQADSQPKPVRFHFAEASSASPTGDGAVAHMLAALLDAIESHYGWLATRLYRAFRPKCLKLDVGWRWRRMCCLPIVLLFELALVTLVAGIALIVAYFTHANAEEREQILVAVYVIAALLVTLICTHLHVLAKVCGSLFISHKRQLKRAVRSNENAPLTMLGAEVAVLTDMVKCLDAFTNQQSRLVGVIDALDSCDTERILTLLNAVQTLLSAPNRPFVLLISVDPHVIAKAAEANSRRLFTEGGIGGHDFLRNLVHLPVYLQNSGLRKVQRAQMTALLFKRSGTDYQIDDGPTLGHSVSARRLSNASEIMSSQEKLRAPHSAQRGAGGGGGAGKKLRLSESVASSIGSNLHRLGQNPQGVLDLSRIVLTDDYFSDVNPRSMRRLMNVIYITVRLLKAFQIDFSWYRLSSWINLTEQWPLRASMIVLHHDQYMDTNADENISLQSVYEKVRPKLACLREAAPLLELDRDERKLDAFLQLHKSDLLVADLRIFLPFTINLDPYLRKVLKEDQQIIEDEGSLVLQTRPSISHSMRPHPAPTTYVPSPQVYPPYQMLQNDFMANELRTRNLSAIEPTTPLLPSPSDSFGDDILQTKLTDLTVEGVISLLERIEDLKPTLQKLAPVLRDNAINGRVLKHCELTDLKAVLGLSFGHWELFRLLITTLRDVERLPRKIRPQPAIAEVPTNVAAIRDVTDALPPPPPLSRRNSVSHMEKQVTLEEQMICGALQTLNEEAFEDVASSERPSPSGLPTGEMLAAAAQLQLAPIRESSEFGSPSDDQNINNLLQYNANNNNSQSNNNNNNNNSSSSSNAQQQKYLINEYNRSASSHSLQSLNAAGAAGGLPLQADLDLSSAGAMFTPTLLNSGSPMQQRRDSILKQQGSVKSEKRVSIKPTPSGSNLANMNNNNNNNNNAKLAPNVEYVTERQMELASGPGSSKGRLTTKPPAGPRPASLIITKTDANSQFQLLRSTSIEYEDIEAQQHASIRAIRTTLLEQQEDESAPLVFTVRK</sequence>
<feature type="transmembrane region" description="Helical" evidence="3">
    <location>
        <begin position="925"/>
        <end position="954"/>
    </location>
</feature>
<dbReference type="PROSITE" id="PS50297">
    <property type="entry name" value="ANK_REP_REGION"/>
    <property type="match status" value="6"/>
</dbReference>
<evidence type="ECO:0000313" key="7">
    <source>
        <dbReference type="Proteomes" id="UP000008792"/>
    </source>
</evidence>
<dbReference type="InterPro" id="IPR011646">
    <property type="entry name" value="KAP_P-loop"/>
</dbReference>
<feature type="region of interest" description="Disordered" evidence="2">
    <location>
        <begin position="1741"/>
        <end position="1762"/>
    </location>
</feature>
<evidence type="ECO:0000256" key="2">
    <source>
        <dbReference type="SAM" id="MobiDB-lite"/>
    </source>
</evidence>
<name>A0A0Q9WF56_DROVI</name>
<feature type="region of interest" description="Disordered" evidence="2">
    <location>
        <begin position="1581"/>
        <end position="1624"/>
    </location>
</feature>
<dbReference type="FunCoup" id="A0A0Q9WF56">
    <property type="interactions" value="220"/>
</dbReference>
<dbReference type="Gene3D" id="1.25.40.20">
    <property type="entry name" value="Ankyrin repeat-containing domain"/>
    <property type="match status" value="3"/>
</dbReference>
<feature type="repeat" description="ANK" evidence="1">
    <location>
        <begin position="533"/>
        <end position="565"/>
    </location>
</feature>
<feature type="repeat" description="ANK" evidence="1">
    <location>
        <begin position="434"/>
        <end position="466"/>
    </location>
</feature>
<feature type="repeat" description="ANK" evidence="1">
    <location>
        <begin position="368"/>
        <end position="400"/>
    </location>
</feature>
<dbReference type="InterPro" id="IPR036770">
    <property type="entry name" value="Ankyrin_rpt-contain_sf"/>
</dbReference>
<dbReference type="InterPro" id="IPR013761">
    <property type="entry name" value="SAM/pointed_sf"/>
</dbReference>
<dbReference type="EMBL" id="CH940648">
    <property type="protein sequence ID" value="KRF80417.1"/>
    <property type="molecule type" value="Genomic_DNA"/>
</dbReference>
<dbReference type="InParanoid" id="A0A0Q9WF56"/>
<dbReference type="PANTHER" id="PTHR24116:SF0">
    <property type="entry name" value="KINASE D-INTERACTING SUBSTRATE OF 220 KDA"/>
    <property type="match status" value="1"/>
</dbReference>
<feature type="compositionally biased region" description="Low complexity" evidence="2">
    <location>
        <begin position="1710"/>
        <end position="1724"/>
    </location>
</feature>
<dbReference type="SMART" id="SM00248">
    <property type="entry name" value="ANK"/>
    <property type="match status" value="11"/>
</dbReference>
<dbReference type="PROSITE" id="PS50088">
    <property type="entry name" value="ANK_REPEAT"/>
    <property type="match status" value="9"/>
</dbReference>
<dbReference type="Pfam" id="PF00023">
    <property type="entry name" value="Ank"/>
    <property type="match status" value="3"/>
</dbReference>
<dbReference type="GO" id="GO:0030165">
    <property type="term" value="F:PDZ domain binding"/>
    <property type="evidence" value="ECO:0007669"/>
    <property type="project" value="TreeGrafter"/>
</dbReference>
<feature type="repeat" description="ANK" evidence="1">
    <location>
        <begin position="401"/>
        <end position="433"/>
    </location>
</feature>
<dbReference type="STRING" id="7244.A0A0Q9WF56"/>
<proteinExistence type="predicted"/>
<feature type="region of interest" description="Disordered" evidence="2">
    <location>
        <begin position="146"/>
        <end position="202"/>
    </location>
</feature>
<dbReference type="Pfam" id="PF07693">
    <property type="entry name" value="KAP_NTPase"/>
    <property type="match status" value="1"/>
</dbReference>
<dbReference type="OrthoDB" id="6084525at2759"/>
<feature type="repeat" description="ANK" evidence="1">
    <location>
        <begin position="566"/>
        <end position="598"/>
    </location>
</feature>
<feature type="transmembrane region" description="Helical" evidence="3">
    <location>
        <begin position="756"/>
        <end position="776"/>
    </location>
</feature>
<dbReference type="Proteomes" id="UP000008792">
    <property type="component" value="Unassembled WGS sequence"/>
</dbReference>
<dbReference type="SUPFAM" id="SSF47769">
    <property type="entry name" value="SAM/Pointed domain"/>
    <property type="match status" value="1"/>
</dbReference>
<keyword evidence="7" id="KW-1185">Reference proteome</keyword>
<feature type="transmembrane region" description="Helical" evidence="3">
    <location>
        <begin position="730"/>
        <end position="750"/>
    </location>
</feature>
<gene>
    <name evidence="6" type="primary">Dvir\GJ19968</name>
    <name evidence="6" type="ORF">Dvir_GJ19968</name>
</gene>
<feature type="region of interest" description="Disordered" evidence="2">
    <location>
        <begin position="1"/>
        <end position="56"/>
    </location>
</feature>
<dbReference type="Pfam" id="PF23307">
    <property type="entry name" value="SAM_KIDINS220"/>
    <property type="match status" value="1"/>
</dbReference>
<reference evidence="6 7" key="1">
    <citation type="journal article" date="2007" name="Nature">
        <title>Evolution of genes and genomes on the Drosophila phylogeny.</title>
        <authorList>
            <consortium name="Drosophila 12 Genomes Consortium"/>
            <person name="Clark A.G."/>
            <person name="Eisen M.B."/>
            <person name="Smith D.R."/>
            <person name="Bergman C.M."/>
            <person name="Oliver B."/>
            <person name="Markow T.A."/>
            <person name="Kaufman T.C."/>
            <person name="Kellis M."/>
            <person name="Gelbart W."/>
            <person name="Iyer V.N."/>
            <person name="Pollard D.A."/>
            <person name="Sackton T.B."/>
            <person name="Larracuente A.M."/>
            <person name="Singh N.D."/>
            <person name="Abad J.P."/>
            <person name="Abt D.N."/>
            <person name="Adryan B."/>
            <person name="Aguade M."/>
            <person name="Akashi H."/>
            <person name="Anderson W.W."/>
            <person name="Aquadro C.F."/>
            <person name="Ardell D.H."/>
            <person name="Arguello R."/>
            <person name="Artieri C.G."/>
            <person name="Barbash D.A."/>
            <person name="Barker D."/>
            <person name="Barsanti P."/>
            <person name="Batterham P."/>
            <person name="Batzoglou S."/>
            <person name="Begun D."/>
            <person name="Bhutkar A."/>
            <person name="Blanco E."/>
            <person name="Bosak S.A."/>
            <person name="Bradley R.K."/>
            <person name="Brand A.D."/>
            <person name="Brent M.R."/>
            <person name="Brooks A.N."/>
            <person name="Brown R.H."/>
            <person name="Butlin R.K."/>
            <person name="Caggese C."/>
            <person name="Calvi B.R."/>
            <person name="Bernardo de Carvalho A."/>
            <person name="Caspi A."/>
            <person name="Castrezana S."/>
            <person name="Celniker S.E."/>
            <person name="Chang J.L."/>
            <person name="Chapple C."/>
            <person name="Chatterji S."/>
            <person name="Chinwalla A."/>
            <person name="Civetta A."/>
            <person name="Clifton S.W."/>
            <person name="Comeron J.M."/>
            <person name="Costello J.C."/>
            <person name="Coyne J.A."/>
            <person name="Daub J."/>
            <person name="David R.G."/>
            <person name="Delcher A.L."/>
            <person name="Delehaunty K."/>
            <person name="Do C.B."/>
            <person name="Ebling H."/>
            <person name="Edwards K."/>
            <person name="Eickbush T."/>
            <person name="Evans J.D."/>
            <person name="Filipski A."/>
            <person name="Findeiss S."/>
            <person name="Freyhult E."/>
            <person name="Fulton L."/>
            <person name="Fulton R."/>
            <person name="Garcia A.C."/>
            <person name="Gardiner A."/>
            <person name="Garfield D.A."/>
            <person name="Garvin B.E."/>
            <person name="Gibson G."/>
            <person name="Gilbert D."/>
            <person name="Gnerre S."/>
            <person name="Godfrey J."/>
            <person name="Good R."/>
            <person name="Gotea V."/>
            <person name="Gravely B."/>
            <person name="Greenberg A.J."/>
            <person name="Griffiths-Jones S."/>
            <person name="Gross S."/>
            <person name="Guigo R."/>
            <person name="Gustafson E.A."/>
            <person name="Haerty W."/>
            <person name="Hahn M.W."/>
            <person name="Halligan D.L."/>
            <person name="Halpern A.L."/>
            <person name="Halter G.M."/>
            <person name="Han M.V."/>
            <person name="Heger A."/>
            <person name="Hillier L."/>
            <person name="Hinrichs A.S."/>
            <person name="Holmes I."/>
            <person name="Hoskins R.A."/>
            <person name="Hubisz M.J."/>
            <person name="Hultmark D."/>
            <person name="Huntley M.A."/>
            <person name="Jaffe D.B."/>
            <person name="Jagadeeshan S."/>
            <person name="Jeck W.R."/>
            <person name="Johnson J."/>
            <person name="Jones C.D."/>
            <person name="Jordan W.C."/>
            <person name="Karpen G.H."/>
            <person name="Kataoka E."/>
            <person name="Keightley P.D."/>
            <person name="Kheradpour P."/>
            <person name="Kirkness E.F."/>
            <person name="Koerich L.B."/>
            <person name="Kristiansen K."/>
            <person name="Kudrna D."/>
            <person name="Kulathinal R.J."/>
            <person name="Kumar S."/>
            <person name="Kwok R."/>
            <person name="Lander E."/>
            <person name="Langley C.H."/>
            <person name="Lapoint R."/>
            <person name="Lazzaro B.P."/>
            <person name="Lee S.J."/>
            <person name="Levesque L."/>
            <person name="Li R."/>
            <person name="Lin C.F."/>
            <person name="Lin M.F."/>
            <person name="Lindblad-Toh K."/>
            <person name="Llopart A."/>
            <person name="Long M."/>
            <person name="Low L."/>
            <person name="Lozovsky E."/>
            <person name="Lu J."/>
            <person name="Luo M."/>
            <person name="Machado C.A."/>
            <person name="Makalowski W."/>
            <person name="Marzo M."/>
            <person name="Matsuda M."/>
            <person name="Matzkin L."/>
            <person name="McAllister B."/>
            <person name="McBride C.S."/>
            <person name="McKernan B."/>
            <person name="McKernan K."/>
            <person name="Mendez-Lago M."/>
            <person name="Minx P."/>
            <person name="Mollenhauer M.U."/>
            <person name="Montooth K."/>
            <person name="Mount S.M."/>
            <person name="Mu X."/>
            <person name="Myers E."/>
            <person name="Negre B."/>
            <person name="Newfeld S."/>
            <person name="Nielsen R."/>
            <person name="Noor M.A."/>
            <person name="O'Grady P."/>
            <person name="Pachter L."/>
            <person name="Papaceit M."/>
            <person name="Parisi M.J."/>
            <person name="Parisi M."/>
            <person name="Parts L."/>
            <person name="Pedersen J.S."/>
            <person name="Pesole G."/>
            <person name="Phillippy A.M."/>
            <person name="Ponting C.P."/>
            <person name="Pop M."/>
            <person name="Porcelli D."/>
            <person name="Powell J.R."/>
            <person name="Prohaska S."/>
            <person name="Pruitt K."/>
            <person name="Puig M."/>
            <person name="Quesneville H."/>
            <person name="Ram K.R."/>
            <person name="Rand D."/>
            <person name="Rasmussen M.D."/>
            <person name="Reed L.K."/>
            <person name="Reenan R."/>
            <person name="Reily A."/>
            <person name="Remington K.A."/>
            <person name="Rieger T.T."/>
            <person name="Ritchie M.G."/>
            <person name="Robin C."/>
            <person name="Rogers Y.H."/>
            <person name="Rohde C."/>
            <person name="Rozas J."/>
            <person name="Rubenfield M.J."/>
            <person name="Ruiz A."/>
            <person name="Russo S."/>
            <person name="Salzberg S.L."/>
            <person name="Sanchez-Gracia A."/>
            <person name="Saranga D.J."/>
            <person name="Sato H."/>
            <person name="Schaeffer S.W."/>
            <person name="Schatz M.C."/>
            <person name="Schlenke T."/>
            <person name="Schwartz R."/>
            <person name="Segarra C."/>
            <person name="Singh R.S."/>
            <person name="Sirot L."/>
            <person name="Sirota M."/>
            <person name="Sisneros N.B."/>
            <person name="Smith C.D."/>
            <person name="Smith T.F."/>
            <person name="Spieth J."/>
            <person name="Stage D.E."/>
            <person name="Stark A."/>
            <person name="Stephan W."/>
            <person name="Strausberg R.L."/>
            <person name="Strempel S."/>
            <person name="Sturgill D."/>
            <person name="Sutton G."/>
            <person name="Sutton G.G."/>
            <person name="Tao W."/>
            <person name="Teichmann S."/>
            <person name="Tobari Y.N."/>
            <person name="Tomimura Y."/>
            <person name="Tsolas J.M."/>
            <person name="Valente V.L."/>
            <person name="Venter E."/>
            <person name="Venter J.C."/>
            <person name="Vicario S."/>
            <person name="Vieira F.G."/>
            <person name="Vilella A.J."/>
            <person name="Villasante A."/>
            <person name="Walenz B."/>
            <person name="Wang J."/>
            <person name="Wasserman M."/>
            <person name="Watts T."/>
            <person name="Wilson D."/>
            <person name="Wilson R.K."/>
            <person name="Wing R.A."/>
            <person name="Wolfner M.F."/>
            <person name="Wong A."/>
            <person name="Wong G.K."/>
            <person name="Wu C.I."/>
            <person name="Wu G."/>
            <person name="Yamamoto D."/>
            <person name="Yang H.P."/>
            <person name="Yang S.P."/>
            <person name="Yorke J.A."/>
            <person name="Yoshida K."/>
            <person name="Zdobnov E."/>
            <person name="Zhang P."/>
            <person name="Zhang Y."/>
            <person name="Zimin A.V."/>
            <person name="Baldwin J."/>
            <person name="Abdouelleil A."/>
            <person name="Abdulkadir J."/>
            <person name="Abebe A."/>
            <person name="Abera B."/>
            <person name="Abreu J."/>
            <person name="Acer S.C."/>
            <person name="Aftuck L."/>
            <person name="Alexander A."/>
            <person name="An P."/>
            <person name="Anderson E."/>
            <person name="Anderson S."/>
            <person name="Arachi H."/>
            <person name="Azer M."/>
            <person name="Bachantsang P."/>
            <person name="Barry A."/>
            <person name="Bayul T."/>
            <person name="Berlin A."/>
            <person name="Bessette D."/>
            <person name="Bloom T."/>
            <person name="Blye J."/>
            <person name="Boguslavskiy L."/>
            <person name="Bonnet C."/>
            <person name="Boukhgalter B."/>
            <person name="Bourzgui I."/>
            <person name="Brown A."/>
            <person name="Cahill P."/>
            <person name="Channer S."/>
            <person name="Cheshatsang Y."/>
            <person name="Chuda L."/>
            <person name="Citroen M."/>
            <person name="Collymore A."/>
            <person name="Cooke P."/>
            <person name="Costello M."/>
            <person name="D'Aco K."/>
            <person name="Daza R."/>
            <person name="De Haan G."/>
            <person name="DeGray S."/>
            <person name="DeMaso C."/>
            <person name="Dhargay N."/>
            <person name="Dooley K."/>
            <person name="Dooley E."/>
            <person name="Doricent M."/>
            <person name="Dorje P."/>
            <person name="Dorjee K."/>
            <person name="Dupes A."/>
            <person name="Elong R."/>
            <person name="Falk J."/>
            <person name="Farina A."/>
            <person name="Faro S."/>
            <person name="Ferguson D."/>
            <person name="Fisher S."/>
            <person name="Foley C.D."/>
            <person name="Franke A."/>
            <person name="Friedrich D."/>
            <person name="Gadbois L."/>
            <person name="Gearin G."/>
            <person name="Gearin C.R."/>
            <person name="Giannoukos G."/>
            <person name="Goode T."/>
            <person name="Graham J."/>
            <person name="Grandbois E."/>
            <person name="Grewal S."/>
            <person name="Gyaltsen K."/>
            <person name="Hafez N."/>
            <person name="Hagos B."/>
            <person name="Hall J."/>
            <person name="Henson C."/>
            <person name="Hollinger A."/>
            <person name="Honan T."/>
            <person name="Huard M.D."/>
            <person name="Hughes L."/>
            <person name="Hurhula B."/>
            <person name="Husby M.E."/>
            <person name="Kamat A."/>
            <person name="Kanga B."/>
            <person name="Kashin S."/>
            <person name="Khazanovich D."/>
            <person name="Kisner P."/>
            <person name="Lance K."/>
            <person name="Lara M."/>
            <person name="Lee W."/>
            <person name="Lennon N."/>
            <person name="Letendre F."/>
            <person name="LeVine R."/>
            <person name="Lipovsky A."/>
            <person name="Liu X."/>
            <person name="Liu J."/>
            <person name="Liu S."/>
            <person name="Lokyitsang T."/>
            <person name="Lokyitsang Y."/>
            <person name="Lubonja R."/>
            <person name="Lui A."/>
            <person name="MacDonald P."/>
            <person name="Magnisalis V."/>
            <person name="Maru K."/>
            <person name="Matthews C."/>
            <person name="McCusker W."/>
            <person name="McDonough S."/>
            <person name="Mehta T."/>
            <person name="Meldrim J."/>
            <person name="Meneus L."/>
            <person name="Mihai O."/>
            <person name="Mihalev A."/>
            <person name="Mihova T."/>
            <person name="Mittelman R."/>
            <person name="Mlenga V."/>
            <person name="Montmayeur A."/>
            <person name="Mulrain L."/>
            <person name="Navidi A."/>
            <person name="Naylor J."/>
            <person name="Negash T."/>
            <person name="Nguyen T."/>
            <person name="Nguyen N."/>
            <person name="Nicol R."/>
            <person name="Norbu C."/>
            <person name="Norbu N."/>
            <person name="Novod N."/>
            <person name="O'Neill B."/>
            <person name="Osman S."/>
            <person name="Markiewicz E."/>
            <person name="Oyono O.L."/>
            <person name="Patti C."/>
            <person name="Phunkhang P."/>
            <person name="Pierre F."/>
            <person name="Priest M."/>
            <person name="Raghuraman S."/>
            <person name="Rege F."/>
            <person name="Reyes R."/>
            <person name="Rise C."/>
            <person name="Rogov P."/>
            <person name="Ross K."/>
            <person name="Ryan E."/>
            <person name="Settipalli S."/>
            <person name="Shea T."/>
            <person name="Sherpa N."/>
            <person name="Shi L."/>
            <person name="Shih D."/>
            <person name="Sparrow T."/>
            <person name="Spaulding J."/>
            <person name="Stalker J."/>
            <person name="Stange-Thomann N."/>
            <person name="Stavropoulos S."/>
            <person name="Stone C."/>
            <person name="Strader C."/>
            <person name="Tesfaye S."/>
            <person name="Thomson T."/>
            <person name="Thoulutsang Y."/>
            <person name="Thoulutsang D."/>
            <person name="Topham K."/>
            <person name="Topping I."/>
            <person name="Tsamla T."/>
            <person name="Vassiliev H."/>
            <person name="Vo A."/>
            <person name="Wangchuk T."/>
            <person name="Wangdi T."/>
            <person name="Weiand M."/>
            <person name="Wilkinson J."/>
            <person name="Wilson A."/>
            <person name="Yadav S."/>
            <person name="Young G."/>
            <person name="Yu Q."/>
            <person name="Zembek L."/>
            <person name="Zhong D."/>
            <person name="Zimmer A."/>
            <person name="Zwirko Z."/>
            <person name="Jaffe D.B."/>
            <person name="Alvarez P."/>
            <person name="Brockman W."/>
            <person name="Butler J."/>
            <person name="Chin C."/>
            <person name="Gnerre S."/>
            <person name="Grabherr M."/>
            <person name="Kleber M."/>
            <person name="Mauceli E."/>
            <person name="MacCallum I."/>
        </authorList>
    </citation>
    <scope>NUCLEOTIDE SEQUENCE [LARGE SCALE GENOMIC DNA]</scope>
    <source>
        <strain evidence="7">Tucson 15010-1051.87</strain>
    </source>
</reference>
<dbReference type="InterPro" id="IPR052771">
    <property type="entry name" value="Neurotrophin_sig_adaptor"/>
</dbReference>
<feature type="compositionally biased region" description="Basic residues" evidence="2">
    <location>
        <begin position="181"/>
        <end position="190"/>
    </location>
</feature>
<evidence type="ECO:0000256" key="1">
    <source>
        <dbReference type="PROSITE-ProRule" id="PRU00023"/>
    </source>
</evidence>